<accession>A0ABR4N0H5</accession>
<evidence type="ECO:0000256" key="2">
    <source>
        <dbReference type="ARBA" id="ARBA00022614"/>
    </source>
</evidence>
<dbReference type="Proteomes" id="UP001527925">
    <property type="component" value="Unassembled WGS sequence"/>
</dbReference>
<evidence type="ECO:0000313" key="5">
    <source>
        <dbReference type="EMBL" id="KAL2912978.1"/>
    </source>
</evidence>
<evidence type="ECO:0000256" key="3">
    <source>
        <dbReference type="ARBA" id="ARBA00022737"/>
    </source>
</evidence>
<dbReference type="PANTHER" id="PTHR24113">
    <property type="entry name" value="RAN GTPASE-ACTIVATING PROTEIN 1"/>
    <property type="match status" value="1"/>
</dbReference>
<proteinExistence type="predicted"/>
<sequence>MSLLSLPLPGARLPPGHVKIGSVGGHAIAGTSHPVAFRLLDAQAGSQAIVSPAHVAALTPQGTAAGTSASTPLGSKPCVPHWRSGQNIQLGLDLSTTMADSSVIHYPSAKTSLRQRLPQIPASPASPASGSFPGVLPALGPPSLSALAGRSQPVDGDARPSLPFESAGPASLPAATSLPPARLSEHGDRDGGVRAGWIDTASELDAHDSLAPASGRGSKTSSSCASAATPKPQPAHRRASAVITQSTFIRAPSRYTEDLSRAILAPASSTDAHERTLALPGEHLQPLSTKEIQRIVSDMLEGGSSVCIVVKQPSPNTATSRLHVPLPVAYQSGTIQHIHKCAGRFAEGRRGIEFPTIEAETMGQIIDFLNRQYLAQHWQEAKHFCTQDAASVRAPPQFEPRLETVLDVMYAGLYLDIPDLVDVCAIKAARNFSLIESLDQLPDELIASILRHATIGDALVYEAETLLRARSTTHASTPGCAAETEDESNGNECRGPLVDGSLIWRDKFWKLVSAKCELADARHNQRQAQFCGPSGHGPSRPPIRAANYLRGIWSSGSAPSPPSMHIGRETQHLLDDLDISADDAKRADEYALLCRRVCAEFYVSEVLSRLIHFDSSGTTVSRIMQLSGRTMRQLNVALTPQCDAIFPPGFWASALAMCSGLERIVVHADTVSACLREILSSGAAMQPHEFANGRVGPQAVHAGHAASSYAARRRVFDLRIQMAAIPPDSVADLIHIGALPEPGGGGANAAKRSQAADGDAAARYVRVETERAFNLRGVSSLAEFLRPQPPKTSQVSSPDSAGGPTTTSGRDMCMSRVQLTCVPAPKSRHACPGPGHFVRHMLQSTQLWVCVRKLDLSGFQLGTTGAQGVTLLVSHPRASIEHLVLRNTGLTARGVAAIFGALQQVHAAQAGTRSPASRLKALDVSATMAQSDPDITEACKAMAGYLEASPGLVELRMSDNPISSLGMISLTDALGRNTRLRVLELDGVNLGSHVKHLTQTVARHPAMEALSIRSNGVLPRGMCMLAAAWDGVPGQLAAGPCRVGSRLVSLDLSANVFDDAVAARLAGWLASGQCGLERLAMRGLGTSTQTLGSDAAAVLVEACAGAHRLAHLDLSSQNLDDVFCEAMESALPACASLSEWVLLDNTITDDGLRLVLRGMQRRVAHAGRSPVVVDLRRNWVSAEVAQSAPPQAMADKLGVLFLDGWLKSEGQGPVR</sequence>
<dbReference type="InterPro" id="IPR011333">
    <property type="entry name" value="SKP1/BTB/POZ_sf"/>
</dbReference>
<dbReference type="InterPro" id="IPR027038">
    <property type="entry name" value="RanGap"/>
</dbReference>
<organism evidence="5 6">
    <name type="scientific">Polyrhizophydium stewartii</name>
    <dbReference type="NCBI Taxonomy" id="2732419"/>
    <lineage>
        <taxon>Eukaryota</taxon>
        <taxon>Fungi</taxon>
        <taxon>Fungi incertae sedis</taxon>
        <taxon>Chytridiomycota</taxon>
        <taxon>Chytridiomycota incertae sedis</taxon>
        <taxon>Chytridiomycetes</taxon>
        <taxon>Rhizophydiales</taxon>
        <taxon>Rhizophydiales incertae sedis</taxon>
        <taxon>Polyrhizophydium</taxon>
    </lineage>
</organism>
<keyword evidence="6" id="KW-1185">Reference proteome</keyword>
<gene>
    <name evidence="5" type="ORF">HK105_207544</name>
</gene>
<feature type="compositionally biased region" description="Basic and acidic residues" evidence="4">
    <location>
        <begin position="183"/>
        <end position="192"/>
    </location>
</feature>
<feature type="region of interest" description="Disordered" evidence="4">
    <location>
        <begin position="207"/>
        <end position="242"/>
    </location>
</feature>
<name>A0ABR4N0H5_9FUNG</name>
<feature type="compositionally biased region" description="Low complexity" evidence="4">
    <location>
        <begin position="166"/>
        <end position="182"/>
    </location>
</feature>
<feature type="compositionally biased region" description="Polar residues" evidence="4">
    <location>
        <begin position="791"/>
        <end position="809"/>
    </location>
</feature>
<evidence type="ECO:0000313" key="6">
    <source>
        <dbReference type="Proteomes" id="UP001527925"/>
    </source>
</evidence>
<feature type="region of interest" description="Disordered" evidence="4">
    <location>
        <begin position="143"/>
        <end position="194"/>
    </location>
</feature>
<evidence type="ECO:0008006" key="7">
    <source>
        <dbReference type="Google" id="ProtNLM"/>
    </source>
</evidence>
<dbReference type="PANTHER" id="PTHR24113:SF12">
    <property type="entry name" value="RAN GTPASE-ACTIVATING PROTEIN 1"/>
    <property type="match status" value="1"/>
</dbReference>
<reference evidence="5 6" key="1">
    <citation type="submission" date="2023-09" db="EMBL/GenBank/DDBJ databases">
        <title>Pangenome analysis of Batrachochytrium dendrobatidis and related Chytrids.</title>
        <authorList>
            <person name="Yacoub M.N."/>
            <person name="Stajich J.E."/>
            <person name="James T.Y."/>
        </authorList>
    </citation>
    <scope>NUCLEOTIDE SEQUENCE [LARGE SCALE GENOMIC DNA]</scope>
    <source>
        <strain evidence="5 6">JEL0888</strain>
    </source>
</reference>
<dbReference type="SUPFAM" id="SSF52047">
    <property type="entry name" value="RNI-like"/>
    <property type="match status" value="1"/>
</dbReference>
<dbReference type="Gene3D" id="3.30.710.10">
    <property type="entry name" value="Potassium Channel Kv1.1, Chain A"/>
    <property type="match status" value="1"/>
</dbReference>
<feature type="region of interest" description="Disordered" evidence="4">
    <location>
        <begin position="784"/>
        <end position="810"/>
    </location>
</feature>
<evidence type="ECO:0000256" key="4">
    <source>
        <dbReference type="SAM" id="MobiDB-lite"/>
    </source>
</evidence>
<protein>
    <recommendedName>
        <fullName evidence="7">RNI-like protein</fullName>
    </recommendedName>
</protein>
<keyword evidence="2" id="KW-0433">Leucine-rich repeat</keyword>
<dbReference type="Gene3D" id="3.80.10.10">
    <property type="entry name" value="Ribonuclease Inhibitor"/>
    <property type="match status" value="2"/>
</dbReference>
<dbReference type="InterPro" id="IPR032675">
    <property type="entry name" value="LRR_dom_sf"/>
</dbReference>
<keyword evidence="3" id="KW-0677">Repeat</keyword>
<comment type="caution">
    <text evidence="5">The sequence shown here is derived from an EMBL/GenBank/DDBJ whole genome shotgun (WGS) entry which is preliminary data.</text>
</comment>
<keyword evidence="1" id="KW-0343">GTPase activation</keyword>
<dbReference type="EMBL" id="JADGIZ020000054">
    <property type="protein sequence ID" value="KAL2912978.1"/>
    <property type="molecule type" value="Genomic_DNA"/>
</dbReference>
<feature type="compositionally biased region" description="Low complexity" evidence="4">
    <location>
        <begin position="212"/>
        <end position="230"/>
    </location>
</feature>
<evidence type="ECO:0000256" key="1">
    <source>
        <dbReference type="ARBA" id="ARBA00022468"/>
    </source>
</evidence>